<keyword evidence="2" id="KW-1185">Reference proteome</keyword>
<evidence type="ECO:0000313" key="2">
    <source>
        <dbReference type="Proteomes" id="UP000193083"/>
    </source>
</evidence>
<evidence type="ECO:0000313" key="1">
    <source>
        <dbReference type="EMBL" id="SMH51139.1"/>
    </source>
</evidence>
<proteinExistence type="predicted"/>
<dbReference type="RefSeq" id="WP_085466037.1">
    <property type="nucleotide sequence ID" value="NZ_FXBL01000004.1"/>
</dbReference>
<reference evidence="1 2" key="1">
    <citation type="submission" date="2017-04" db="EMBL/GenBank/DDBJ databases">
        <authorList>
            <person name="Afonso C.L."/>
            <person name="Miller P.J."/>
            <person name="Scott M.A."/>
            <person name="Spackman E."/>
            <person name="Goraichik I."/>
            <person name="Dimitrov K.M."/>
            <person name="Suarez D.L."/>
            <person name="Swayne D.E."/>
        </authorList>
    </citation>
    <scope>NUCLEOTIDE SEQUENCE [LARGE SCALE GENOMIC DNA]</scope>
    <source>
        <strain evidence="1 2">B5P</strain>
    </source>
</reference>
<dbReference type="EMBL" id="FXBL01000004">
    <property type="protein sequence ID" value="SMH51139.1"/>
    <property type="molecule type" value="Genomic_DNA"/>
</dbReference>
<gene>
    <name evidence="1" type="ORF">SAMN02982922_4333</name>
</gene>
<dbReference type="AlphaFoldDB" id="A0A1X7PI45"/>
<organism evidence="1 2">
    <name type="scientific">Mesorhizobium australicum</name>
    <dbReference type="NCBI Taxonomy" id="536018"/>
    <lineage>
        <taxon>Bacteria</taxon>
        <taxon>Pseudomonadati</taxon>
        <taxon>Pseudomonadota</taxon>
        <taxon>Alphaproteobacteria</taxon>
        <taxon>Hyphomicrobiales</taxon>
        <taxon>Phyllobacteriaceae</taxon>
        <taxon>Mesorhizobium</taxon>
    </lineage>
</organism>
<dbReference type="Proteomes" id="UP000193083">
    <property type="component" value="Unassembled WGS sequence"/>
</dbReference>
<accession>A0A1X7PI45</accession>
<name>A0A1X7PI45_9HYPH</name>
<sequence>MNQEQLHERIKKIRDEYVERELEPAIARLSAKSPNPNRPEVKFGEIDGVYKGLAAVDWAESGPEFHATVVAGYVRVSFPPMTADYRQMSLEIAPFHWDSLSIEFEKDTVGQSRFEQWFDRWFDIDDERVSDGGVSGIIHSAIVEPKRISLDMGSAPSDALFELLDVLRESGVKQARLGPSE</sequence>
<protein>
    <submittedName>
        <fullName evidence="1">Uncharacterized protein</fullName>
    </submittedName>
</protein>
<dbReference type="OrthoDB" id="7605429at2"/>